<organism evidence="1 2">
    <name type="scientific">Effrenium voratum</name>
    <dbReference type="NCBI Taxonomy" id="2562239"/>
    <lineage>
        <taxon>Eukaryota</taxon>
        <taxon>Sar</taxon>
        <taxon>Alveolata</taxon>
        <taxon>Dinophyceae</taxon>
        <taxon>Suessiales</taxon>
        <taxon>Symbiodiniaceae</taxon>
        <taxon>Effrenium</taxon>
    </lineage>
</organism>
<protein>
    <submittedName>
        <fullName evidence="1">Uncharacterized protein</fullName>
    </submittedName>
</protein>
<evidence type="ECO:0000313" key="2">
    <source>
        <dbReference type="Proteomes" id="UP001178507"/>
    </source>
</evidence>
<comment type="caution">
    <text evidence="1">The sequence shown here is derived from an EMBL/GenBank/DDBJ whole genome shotgun (WGS) entry which is preliminary data.</text>
</comment>
<evidence type="ECO:0000313" key="1">
    <source>
        <dbReference type="EMBL" id="CAJ1408593.1"/>
    </source>
</evidence>
<sequence length="172" mass="20232">MGHAYKYRIIKAQLVDWLRYYEDEGFWQDLARLAAEKNWKAFAKRVRVAWQQAGGAVGDLSFLDNSSHAINVWQLVNRIEKPRPMKKDGHLQAKSELMEWLWYYDNDQFWDSLARAKQNGWKRFAAQIKSEWSNVGGSVKRLNFLDNSQHCRDVYSVMFNGAEPQLPRQPHA</sequence>
<proteinExistence type="predicted"/>
<keyword evidence="2" id="KW-1185">Reference proteome</keyword>
<dbReference type="Proteomes" id="UP001178507">
    <property type="component" value="Unassembled WGS sequence"/>
</dbReference>
<dbReference type="AlphaFoldDB" id="A0AA36NM35"/>
<accession>A0AA36NM35</accession>
<dbReference type="EMBL" id="CAUJNA010003727">
    <property type="protein sequence ID" value="CAJ1408593.1"/>
    <property type="molecule type" value="Genomic_DNA"/>
</dbReference>
<reference evidence="1" key="1">
    <citation type="submission" date="2023-08" db="EMBL/GenBank/DDBJ databases">
        <authorList>
            <person name="Chen Y."/>
            <person name="Shah S."/>
            <person name="Dougan E. K."/>
            <person name="Thang M."/>
            <person name="Chan C."/>
        </authorList>
    </citation>
    <scope>NUCLEOTIDE SEQUENCE</scope>
</reference>
<gene>
    <name evidence="1" type="ORF">EVOR1521_LOCUS29957</name>
</gene>
<name>A0AA36NM35_9DINO</name>